<name>A0ABW0NKT0_9MICO</name>
<dbReference type="PANTHER" id="PTHR42736">
    <property type="entry name" value="PROTEIN-GLUTAMINE GAMMA-GLUTAMYLTRANSFERASE"/>
    <property type="match status" value="1"/>
</dbReference>
<feature type="transmembrane region" description="Helical" evidence="2">
    <location>
        <begin position="126"/>
        <end position="150"/>
    </location>
</feature>
<dbReference type="InterPro" id="IPR052901">
    <property type="entry name" value="Bact_TGase-like"/>
</dbReference>
<evidence type="ECO:0000313" key="5">
    <source>
        <dbReference type="Proteomes" id="UP001596039"/>
    </source>
</evidence>
<comment type="caution">
    <text evidence="4">The sequence shown here is derived from an EMBL/GenBank/DDBJ whole genome shotgun (WGS) entry which is preliminary data.</text>
</comment>
<feature type="transmembrane region" description="Helical" evidence="2">
    <location>
        <begin position="633"/>
        <end position="654"/>
    </location>
</feature>
<dbReference type="SUPFAM" id="SSF54001">
    <property type="entry name" value="Cysteine proteinases"/>
    <property type="match status" value="1"/>
</dbReference>
<dbReference type="Pfam" id="PF01841">
    <property type="entry name" value="Transglut_core"/>
    <property type="match status" value="1"/>
</dbReference>
<accession>A0ABW0NKT0</accession>
<evidence type="ECO:0000256" key="2">
    <source>
        <dbReference type="SAM" id="Phobius"/>
    </source>
</evidence>
<evidence type="ECO:0000259" key="3">
    <source>
        <dbReference type="SMART" id="SM00460"/>
    </source>
</evidence>
<dbReference type="SMART" id="SM00460">
    <property type="entry name" value="TGc"/>
    <property type="match status" value="1"/>
</dbReference>
<proteinExistence type="predicted"/>
<dbReference type="Gene3D" id="3.10.620.30">
    <property type="match status" value="1"/>
</dbReference>
<evidence type="ECO:0000256" key="1">
    <source>
        <dbReference type="SAM" id="MobiDB-lite"/>
    </source>
</evidence>
<feature type="compositionally biased region" description="Polar residues" evidence="1">
    <location>
        <begin position="603"/>
        <end position="617"/>
    </location>
</feature>
<sequence>MSTRPRRPRRPTLGFLLIAVLLCWAAIGLAAASLWPIYQTERFVVLVAVAAVLGTLIAVLGAWFRWPSWALLLAGFAAFLAVGVPLAVPDQAVSGLLPSPAGLLELLSGIALGWKQLVTISLPVGAYQALLVPALLLVLSVTIVSVSVSLRATWGELGVIAPVVLFLVGIAFGPDRASTPIWLVLALLAVILVTLSWRRWRRRRASIRALARATPDAEGRPLATAADGGLGVRGILAGAVILAIAGAASIAASSALPPTGDRNVLRTAVVQPFDPRDYSSPLSGFRRYLRDDKADQVQFTVGGLPAGARIRVATLDSYDGVVYAVGSSTVDSASGTFVRIPSSVDQSSVSGKQVKLGVTIEGYSGVWLPTVGRFESVAFDPADAARLSDGFYYNNASGTAAVLGGVRSGESYTLRAVVPNQPSTAELAKLTPGAAVVPRIGVLPDDLTQHLDSYTAGKTSSGARLVAMLDGLKKEGYISHGLDPAQPVSRSGHAADRISELFTDPRMIGDAEQYSVAAALMARQLGFPARVVFGFAPRVSGSTTRVTGADVSAWIEVDTAEYGWVTIDPSPAVRPIPAEQPQDPTKIARPQSVVPPPTDKGDTNVNQTAPESSQSQPDALDPVLAVVLQVLRVAGAVALVVVVFAAPFLVIIAAKARRRRLRRASPSPLQRIRGGWEEFEDAVLDHGLQPPPAATRSEVAGVVGTLPSRVLAAVADRAVFAPDDTDPADADRVWDAVGELRVALGAGLNRRQRLLALVSVRSLGGYSVRGLFRRTARKEGRP</sequence>
<feature type="transmembrane region" description="Helical" evidence="2">
    <location>
        <begin position="180"/>
        <end position="198"/>
    </location>
</feature>
<keyword evidence="2" id="KW-1133">Transmembrane helix</keyword>
<dbReference type="RefSeq" id="WP_386738811.1">
    <property type="nucleotide sequence ID" value="NZ_JBHSMG010000001.1"/>
</dbReference>
<protein>
    <submittedName>
        <fullName evidence="4">Transglutaminase-like domain-containing protein</fullName>
    </submittedName>
</protein>
<evidence type="ECO:0000313" key="4">
    <source>
        <dbReference type="EMBL" id="MFC5501211.1"/>
    </source>
</evidence>
<keyword evidence="2" id="KW-0472">Membrane</keyword>
<feature type="region of interest" description="Disordered" evidence="1">
    <location>
        <begin position="573"/>
        <end position="617"/>
    </location>
</feature>
<feature type="transmembrane region" description="Helical" evidence="2">
    <location>
        <begin position="235"/>
        <end position="256"/>
    </location>
</feature>
<dbReference type="Proteomes" id="UP001596039">
    <property type="component" value="Unassembled WGS sequence"/>
</dbReference>
<feature type="transmembrane region" description="Helical" evidence="2">
    <location>
        <begin position="12"/>
        <end position="37"/>
    </location>
</feature>
<dbReference type="InterPro" id="IPR021878">
    <property type="entry name" value="TgpA_N"/>
</dbReference>
<feature type="domain" description="Transglutaminase-like" evidence="3">
    <location>
        <begin position="503"/>
        <end position="571"/>
    </location>
</feature>
<dbReference type="InterPro" id="IPR038765">
    <property type="entry name" value="Papain-like_cys_pep_sf"/>
</dbReference>
<organism evidence="4 5">
    <name type="scientific">Lysinimonas soli</name>
    <dbReference type="NCBI Taxonomy" id="1074233"/>
    <lineage>
        <taxon>Bacteria</taxon>
        <taxon>Bacillati</taxon>
        <taxon>Actinomycetota</taxon>
        <taxon>Actinomycetes</taxon>
        <taxon>Micrococcales</taxon>
        <taxon>Microbacteriaceae</taxon>
        <taxon>Lysinimonas</taxon>
    </lineage>
</organism>
<dbReference type="PANTHER" id="PTHR42736:SF1">
    <property type="entry name" value="PROTEIN-GLUTAMINE GAMMA-GLUTAMYLTRANSFERASE"/>
    <property type="match status" value="1"/>
</dbReference>
<reference evidence="5" key="1">
    <citation type="journal article" date="2019" name="Int. J. Syst. Evol. Microbiol.">
        <title>The Global Catalogue of Microorganisms (GCM) 10K type strain sequencing project: providing services to taxonomists for standard genome sequencing and annotation.</title>
        <authorList>
            <consortium name="The Broad Institute Genomics Platform"/>
            <consortium name="The Broad Institute Genome Sequencing Center for Infectious Disease"/>
            <person name="Wu L."/>
            <person name="Ma J."/>
        </authorList>
    </citation>
    <scope>NUCLEOTIDE SEQUENCE [LARGE SCALE GENOMIC DNA]</scope>
    <source>
        <strain evidence="5">CGMCC 4.6997</strain>
    </source>
</reference>
<dbReference type="InterPro" id="IPR002931">
    <property type="entry name" value="Transglutaminase-like"/>
</dbReference>
<gene>
    <name evidence="4" type="ORF">ACFPJ4_03040</name>
</gene>
<dbReference type="EMBL" id="JBHSMG010000001">
    <property type="protein sequence ID" value="MFC5501211.1"/>
    <property type="molecule type" value="Genomic_DNA"/>
</dbReference>
<keyword evidence="5" id="KW-1185">Reference proteome</keyword>
<feature type="transmembrane region" description="Helical" evidence="2">
    <location>
        <begin position="157"/>
        <end position="174"/>
    </location>
</feature>
<dbReference type="Pfam" id="PF11992">
    <property type="entry name" value="TgpA_N"/>
    <property type="match status" value="1"/>
</dbReference>
<keyword evidence="2" id="KW-0812">Transmembrane</keyword>
<feature type="transmembrane region" description="Helical" evidence="2">
    <location>
        <begin position="43"/>
        <end position="64"/>
    </location>
</feature>
<feature type="transmembrane region" description="Helical" evidence="2">
    <location>
        <begin position="69"/>
        <end position="88"/>
    </location>
</feature>